<dbReference type="SMART" id="SM00342">
    <property type="entry name" value="HTH_ARAC"/>
    <property type="match status" value="1"/>
</dbReference>
<evidence type="ECO:0000259" key="4">
    <source>
        <dbReference type="PROSITE" id="PS01124"/>
    </source>
</evidence>
<protein>
    <submittedName>
        <fullName evidence="5">AraC-type DNA-binding protein</fullName>
    </submittedName>
</protein>
<keyword evidence="1" id="KW-0805">Transcription regulation</keyword>
<keyword evidence="6" id="KW-1185">Reference proteome</keyword>
<evidence type="ECO:0000313" key="6">
    <source>
        <dbReference type="Proteomes" id="UP000243426"/>
    </source>
</evidence>
<dbReference type="Proteomes" id="UP000243426">
    <property type="component" value="Chromosome I"/>
</dbReference>
<evidence type="ECO:0000256" key="2">
    <source>
        <dbReference type="ARBA" id="ARBA00023125"/>
    </source>
</evidence>
<reference evidence="6" key="1">
    <citation type="submission" date="2016-10" db="EMBL/GenBank/DDBJ databases">
        <authorList>
            <person name="Varghese N."/>
            <person name="Submissions S."/>
        </authorList>
    </citation>
    <scope>NUCLEOTIDE SEQUENCE [LARGE SCALE GENOMIC DNA]</scope>
    <source>
        <strain evidence="6">2SM5</strain>
    </source>
</reference>
<dbReference type="AlphaFoldDB" id="A0A1H1PNG8"/>
<evidence type="ECO:0000256" key="1">
    <source>
        <dbReference type="ARBA" id="ARBA00023015"/>
    </source>
</evidence>
<dbReference type="InterPro" id="IPR018062">
    <property type="entry name" value="HTH_AraC-typ_CS"/>
</dbReference>
<dbReference type="Gene3D" id="1.10.10.60">
    <property type="entry name" value="Homeodomain-like"/>
    <property type="match status" value="1"/>
</dbReference>
<dbReference type="InterPro" id="IPR009057">
    <property type="entry name" value="Homeodomain-like_sf"/>
</dbReference>
<dbReference type="GO" id="GO:0009893">
    <property type="term" value="P:positive regulation of metabolic process"/>
    <property type="evidence" value="ECO:0007669"/>
    <property type="project" value="UniProtKB-ARBA"/>
</dbReference>
<dbReference type="InterPro" id="IPR053142">
    <property type="entry name" value="PchR_regulatory_protein"/>
</dbReference>
<dbReference type="InterPro" id="IPR018060">
    <property type="entry name" value="HTH_AraC"/>
</dbReference>
<keyword evidence="3" id="KW-0804">Transcription</keyword>
<dbReference type="PANTHER" id="PTHR47893">
    <property type="entry name" value="REGULATORY PROTEIN PCHR"/>
    <property type="match status" value="1"/>
</dbReference>
<keyword evidence="2 5" id="KW-0238">DNA-binding</keyword>
<accession>A0A1H1PNG8</accession>
<dbReference type="Pfam" id="PF12833">
    <property type="entry name" value="HTH_18"/>
    <property type="match status" value="1"/>
</dbReference>
<dbReference type="EMBL" id="LT629748">
    <property type="protein sequence ID" value="SDS12716.1"/>
    <property type="molecule type" value="Genomic_DNA"/>
</dbReference>
<dbReference type="STRING" id="797277.SAMN05216198_1238"/>
<dbReference type="PANTHER" id="PTHR47893:SF1">
    <property type="entry name" value="REGULATORY PROTEIN PCHR"/>
    <property type="match status" value="1"/>
</dbReference>
<sequence>MGEERQMVRADDLSRRIGAAVTVREDGPPHEQLFTGKLSWQRLRSGLSLHCSDCVELHDFSTQVEVGPRLSFVLFMAGGSEVRYDDRSLQVASRPGQPQGIAVALTEPAIFTRRARRGQHIRKLSLCMSPEWFESSGMDSRASIGQFIEPQQHMAMHRWTPTPAVLALSETILSETPENTLLARLQQESRALDLAQGVLQQLVGQTHPTPRQRPHQQRLVQRTLDLLHSNQADGWSLDEIATAVGASASTLQRQFRIAQGQSLFAFQRQRKLQQARRALQNGLSIREAAWLAGYSGTANFTTAFRREFGVTPQVVQKFF</sequence>
<dbReference type="PROSITE" id="PS01124">
    <property type="entry name" value="HTH_ARAC_FAMILY_2"/>
    <property type="match status" value="1"/>
</dbReference>
<dbReference type="PROSITE" id="PS00041">
    <property type="entry name" value="HTH_ARAC_FAMILY_1"/>
    <property type="match status" value="1"/>
</dbReference>
<organism evidence="5 6">
    <name type="scientific">Halopseudomonas litoralis</name>
    <dbReference type="NCBI Taxonomy" id="797277"/>
    <lineage>
        <taxon>Bacteria</taxon>
        <taxon>Pseudomonadati</taxon>
        <taxon>Pseudomonadota</taxon>
        <taxon>Gammaproteobacteria</taxon>
        <taxon>Pseudomonadales</taxon>
        <taxon>Pseudomonadaceae</taxon>
        <taxon>Halopseudomonas</taxon>
    </lineage>
</organism>
<name>A0A1H1PNG8_9GAMM</name>
<dbReference type="GO" id="GO:0003700">
    <property type="term" value="F:DNA-binding transcription factor activity"/>
    <property type="evidence" value="ECO:0007669"/>
    <property type="project" value="InterPro"/>
</dbReference>
<feature type="domain" description="HTH araC/xylS-type" evidence="4">
    <location>
        <begin position="221"/>
        <end position="318"/>
    </location>
</feature>
<dbReference type="SUPFAM" id="SSF46689">
    <property type="entry name" value="Homeodomain-like"/>
    <property type="match status" value="2"/>
</dbReference>
<evidence type="ECO:0000313" key="5">
    <source>
        <dbReference type="EMBL" id="SDS12716.1"/>
    </source>
</evidence>
<gene>
    <name evidence="5" type="ORF">SAMN05216198_1238</name>
</gene>
<evidence type="ECO:0000256" key="3">
    <source>
        <dbReference type="ARBA" id="ARBA00023163"/>
    </source>
</evidence>
<proteinExistence type="predicted"/>
<dbReference type="GO" id="GO:0043565">
    <property type="term" value="F:sequence-specific DNA binding"/>
    <property type="evidence" value="ECO:0007669"/>
    <property type="project" value="InterPro"/>
</dbReference>